<dbReference type="PROSITE" id="PS51456">
    <property type="entry name" value="MYOSIN_MOTOR"/>
    <property type="match status" value="1"/>
</dbReference>
<dbReference type="GO" id="GO:0016459">
    <property type="term" value="C:myosin complex"/>
    <property type="evidence" value="ECO:0007669"/>
    <property type="project" value="UniProtKB-KW"/>
</dbReference>
<dbReference type="SUPFAM" id="SSF52540">
    <property type="entry name" value="P-loop containing nucleoside triphosphate hydrolases"/>
    <property type="match status" value="1"/>
</dbReference>
<accession>A0A118K4T8</accession>
<proteinExistence type="inferred from homology"/>
<comment type="caution">
    <text evidence="4">Lacks conserved residue(s) required for the propagation of feature annotation.</text>
</comment>
<feature type="non-terminal residue" evidence="6">
    <location>
        <position position="1"/>
    </location>
</feature>
<keyword evidence="7" id="KW-1185">Reference proteome</keyword>
<dbReference type="EMBL" id="LEKV01001454">
    <property type="protein sequence ID" value="KVI07952.1"/>
    <property type="molecule type" value="Genomic_DNA"/>
</dbReference>
<keyword evidence="4" id="KW-0518">Myosin</keyword>
<evidence type="ECO:0000313" key="7">
    <source>
        <dbReference type="Proteomes" id="UP000243975"/>
    </source>
</evidence>
<organism evidence="6 7">
    <name type="scientific">Cynara cardunculus var. scolymus</name>
    <name type="common">Globe artichoke</name>
    <name type="synonym">Cynara scolymus</name>
    <dbReference type="NCBI Taxonomy" id="59895"/>
    <lineage>
        <taxon>Eukaryota</taxon>
        <taxon>Viridiplantae</taxon>
        <taxon>Streptophyta</taxon>
        <taxon>Embryophyta</taxon>
        <taxon>Tracheophyta</taxon>
        <taxon>Spermatophyta</taxon>
        <taxon>Magnoliopsida</taxon>
        <taxon>eudicotyledons</taxon>
        <taxon>Gunneridae</taxon>
        <taxon>Pentapetalae</taxon>
        <taxon>asterids</taxon>
        <taxon>campanulids</taxon>
        <taxon>Asterales</taxon>
        <taxon>Asteraceae</taxon>
        <taxon>Carduoideae</taxon>
        <taxon>Cardueae</taxon>
        <taxon>Carduinae</taxon>
        <taxon>Cynara</taxon>
    </lineage>
</organism>
<evidence type="ECO:0000313" key="6">
    <source>
        <dbReference type="EMBL" id="KVI07952.1"/>
    </source>
</evidence>
<dbReference type="GO" id="GO:0005524">
    <property type="term" value="F:ATP binding"/>
    <property type="evidence" value="ECO:0007669"/>
    <property type="project" value="UniProtKB-KW"/>
</dbReference>
<keyword evidence="4" id="KW-0505">Motor protein</keyword>
<gene>
    <name evidence="6" type="ORF">Ccrd_013678</name>
</gene>
<dbReference type="InterPro" id="IPR027417">
    <property type="entry name" value="P-loop_NTPase"/>
</dbReference>
<dbReference type="InterPro" id="IPR057854">
    <property type="entry name" value="TPR_WDR11"/>
</dbReference>
<dbReference type="Proteomes" id="UP000243975">
    <property type="component" value="Unassembled WGS sequence"/>
</dbReference>
<name>A0A118K4T8_CYNCS</name>
<evidence type="ECO:0000256" key="3">
    <source>
        <dbReference type="ARBA" id="ARBA00023203"/>
    </source>
</evidence>
<dbReference type="InterPro" id="IPR001609">
    <property type="entry name" value="Myosin_head_motor_dom-like"/>
</dbReference>
<feature type="domain" description="Myosin motor" evidence="5">
    <location>
        <begin position="1"/>
        <end position="282"/>
    </location>
</feature>
<evidence type="ECO:0000256" key="2">
    <source>
        <dbReference type="ARBA" id="ARBA00022840"/>
    </source>
</evidence>
<comment type="similarity">
    <text evidence="4">Belongs to the TRAFAC class myosin-kinesin ATPase superfamily. Myosin family.</text>
</comment>
<dbReference type="PANTHER" id="PTHR13140:SF836">
    <property type="entry name" value="MYOSIN-6"/>
    <property type="match status" value="1"/>
</dbReference>
<dbReference type="PANTHER" id="PTHR13140">
    <property type="entry name" value="MYOSIN"/>
    <property type="match status" value="1"/>
</dbReference>
<keyword evidence="2" id="KW-0067">ATP-binding</keyword>
<keyword evidence="1" id="KW-0547">Nucleotide-binding</keyword>
<dbReference type="GO" id="GO:0016020">
    <property type="term" value="C:membrane"/>
    <property type="evidence" value="ECO:0007669"/>
    <property type="project" value="TreeGrafter"/>
</dbReference>
<dbReference type="GO" id="GO:0000146">
    <property type="term" value="F:microfilament motor activity"/>
    <property type="evidence" value="ECO:0007669"/>
    <property type="project" value="TreeGrafter"/>
</dbReference>
<comment type="caution">
    <text evidence="6">The sequence shown here is derived from an EMBL/GenBank/DDBJ whole genome shotgun (WGS) entry which is preliminary data.</text>
</comment>
<dbReference type="GO" id="GO:0005737">
    <property type="term" value="C:cytoplasm"/>
    <property type="evidence" value="ECO:0007669"/>
    <property type="project" value="TreeGrafter"/>
</dbReference>
<evidence type="ECO:0000256" key="1">
    <source>
        <dbReference type="ARBA" id="ARBA00022741"/>
    </source>
</evidence>
<reference evidence="6 7" key="1">
    <citation type="journal article" date="2016" name="Sci. Rep.">
        <title>The genome sequence of the outbreeding globe artichoke constructed de novo incorporating a phase-aware low-pass sequencing strategy of F1 progeny.</title>
        <authorList>
            <person name="Scaglione D."/>
            <person name="Reyes-Chin-Wo S."/>
            <person name="Acquadro A."/>
            <person name="Froenicke L."/>
            <person name="Portis E."/>
            <person name="Beitel C."/>
            <person name="Tirone M."/>
            <person name="Mauro R."/>
            <person name="Lo Monaco A."/>
            <person name="Mauromicale G."/>
            <person name="Faccioli P."/>
            <person name="Cattivelli L."/>
            <person name="Rieseberg L."/>
            <person name="Michelmore R."/>
            <person name="Lanteri S."/>
        </authorList>
    </citation>
    <scope>NUCLEOTIDE SEQUENCE [LARGE SCALE GENOMIC DNA]</scope>
    <source>
        <strain evidence="6">2C</strain>
    </source>
</reference>
<dbReference type="STRING" id="59895.A0A118K4T8"/>
<dbReference type="GO" id="GO:0051015">
    <property type="term" value="F:actin filament binding"/>
    <property type="evidence" value="ECO:0007669"/>
    <property type="project" value="TreeGrafter"/>
</dbReference>
<dbReference type="Pfam" id="PF23753">
    <property type="entry name" value="TPR_WDR11"/>
    <property type="match status" value="1"/>
</dbReference>
<dbReference type="Gramene" id="KVI07952">
    <property type="protein sequence ID" value="KVI07952"/>
    <property type="gene ID" value="Ccrd_013678"/>
</dbReference>
<keyword evidence="3 4" id="KW-0009">Actin-binding</keyword>
<dbReference type="Pfam" id="PF00063">
    <property type="entry name" value="Myosin_head"/>
    <property type="match status" value="1"/>
</dbReference>
<dbReference type="Gene3D" id="1.20.120.720">
    <property type="entry name" value="Myosin VI head, motor domain, U50 subdomain"/>
    <property type="match status" value="1"/>
</dbReference>
<sequence>MSTISPFFLDNTLGHIHFFLGWRRILDQFFFQLFCFINQSFDLKHLSNSFTITGGDDWSMHVDSTTNAIKPISLIDEDDPDIKLAHNEENCDVKALEDCICKRVIVTRDETITKWLDPESAAVSRDALAKIAHSRLFDWLVDKINSSIGQDSSSKYIIGGWAKASNVYPKDAKAPPCRVDDMTKLACLHEPGVLSNQGLCRTRKRTDDGTRQLKIKSRTEAPLQDAGCWIDVATLATTHLKGTNYARPDIVCSSWFIARCIGSIARSSTTRYDNHVYHRMPR</sequence>
<evidence type="ECO:0000259" key="5">
    <source>
        <dbReference type="PROSITE" id="PS51456"/>
    </source>
</evidence>
<dbReference type="AlphaFoldDB" id="A0A118K4T8"/>
<protein>
    <submittedName>
        <fullName evidence="6">Myosin head, motor domain-containing protein</fullName>
    </submittedName>
</protein>
<evidence type="ECO:0000256" key="4">
    <source>
        <dbReference type="PROSITE-ProRule" id="PRU00782"/>
    </source>
</evidence>
<dbReference type="GO" id="GO:0007015">
    <property type="term" value="P:actin filament organization"/>
    <property type="evidence" value="ECO:0007669"/>
    <property type="project" value="TreeGrafter"/>
</dbReference>